<dbReference type="PANTHER" id="PTHR40255">
    <property type="entry name" value="UPF0093 MEMBRANE PROTEIN SLR1790"/>
    <property type="match status" value="1"/>
</dbReference>
<keyword evidence="11 14" id="KW-0408">Iron</keyword>
<evidence type="ECO:0000256" key="12">
    <source>
        <dbReference type="ARBA" id="ARBA00023136"/>
    </source>
</evidence>
<dbReference type="KEGG" id="ccoc:CCON33237_0150"/>
<dbReference type="GO" id="GO:0046872">
    <property type="term" value="F:metal ion binding"/>
    <property type="evidence" value="ECO:0007669"/>
    <property type="project" value="UniProtKB-UniRule"/>
</dbReference>
<evidence type="ECO:0000256" key="6">
    <source>
        <dbReference type="ARBA" id="ARBA00022617"/>
    </source>
</evidence>
<name>A0A0M3V203_9BACT</name>
<keyword evidence="6 14" id="KW-0349">Heme</keyword>
<evidence type="ECO:0000313" key="19">
    <source>
        <dbReference type="Proteomes" id="UP000066049"/>
    </source>
</evidence>
<dbReference type="AlphaFoldDB" id="A0A0M3V203"/>
<evidence type="ECO:0000313" key="16">
    <source>
        <dbReference type="EMBL" id="ALF46872.1"/>
    </source>
</evidence>
<evidence type="ECO:0000256" key="14">
    <source>
        <dbReference type="HAMAP-Rule" id="MF_02239"/>
    </source>
</evidence>
<keyword evidence="9 14" id="KW-1133">Transmembrane helix</keyword>
<evidence type="ECO:0000256" key="9">
    <source>
        <dbReference type="ARBA" id="ARBA00022989"/>
    </source>
</evidence>
<evidence type="ECO:0000256" key="5">
    <source>
        <dbReference type="ARBA" id="ARBA00022475"/>
    </source>
</evidence>
<reference evidence="18 21" key="4">
    <citation type="journal article" date="2018" name="Emerg. Microbes Infect.">
        <title>Genomic analysis of oral Campylobacter concisus strains identified a potential bacterial molecular marker associated with active Crohn's disease.</title>
        <authorList>
            <person name="Liu F."/>
            <person name="Ma R."/>
            <person name="Tay C.Y.A."/>
            <person name="Octavia S."/>
            <person name="Lan R."/>
            <person name="Chung H.K.L."/>
            <person name="Riordan S.M."/>
            <person name="Grimm M.C."/>
            <person name="Leong R.W."/>
            <person name="Tanaka M.M."/>
            <person name="Connor S."/>
            <person name="Zhang L."/>
        </authorList>
    </citation>
    <scope>NUCLEOTIDE SEQUENCE [LARGE SCALE GENOMIC DNA]</scope>
    <source>
        <strain evidence="18 21">P10CDO-S2</strain>
    </source>
</reference>
<dbReference type="UniPathway" id="UPA00251">
    <property type="reaction ID" value="UER00324"/>
</dbReference>
<dbReference type="GO" id="GO:0005886">
    <property type="term" value="C:plasma membrane"/>
    <property type="evidence" value="ECO:0007669"/>
    <property type="project" value="UniProtKB-SubCell"/>
</dbReference>
<evidence type="ECO:0000313" key="21">
    <source>
        <dbReference type="Proteomes" id="UP000594630"/>
    </source>
</evidence>
<feature type="binding site" description="axial binding residue" evidence="14">
    <location>
        <position position="88"/>
    </location>
    <ligand>
        <name>heme</name>
        <dbReference type="ChEBI" id="CHEBI:30413"/>
    </ligand>
    <ligandPart>
        <name>Fe</name>
        <dbReference type="ChEBI" id="CHEBI:18248"/>
    </ligandPart>
</feature>
<keyword evidence="10 14" id="KW-0560">Oxidoreductase</keyword>
<dbReference type="Proteomes" id="UP000594630">
    <property type="component" value="Chromosome"/>
</dbReference>
<reference evidence="18" key="5">
    <citation type="submission" date="2020-02" db="EMBL/GenBank/DDBJ databases">
        <title>Analysis of Completed Campylobacter concisus Genomes Identified Genomospecies Features, Novel plasmids and Their Association with Severe Ulcerative Colitis.</title>
        <authorList>
            <person name="Zhang L."/>
        </authorList>
    </citation>
    <scope>NUCLEOTIDE SEQUENCE</scope>
    <source>
        <strain evidence="18">P10CDO-S2</strain>
    </source>
</reference>
<keyword evidence="5 14" id="KW-1003">Cell membrane</keyword>
<dbReference type="GO" id="GO:0006782">
    <property type="term" value="P:protoporphyrinogen IX biosynthetic process"/>
    <property type="evidence" value="ECO:0007669"/>
    <property type="project" value="UniProtKB-UniRule"/>
</dbReference>
<keyword evidence="12 14" id="KW-0472">Membrane</keyword>
<comment type="subunit">
    <text evidence="14">Homodimer.</text>
</comment>
<dbReference type="EMBL" id="CP049274">
    <property type="protein sequence ID" value="QPH83712.1"/>
    <property type="molecule type" value="Genomic_DNA"/>
</dbReference>
<evidence type="ECO:0000256" key="7">
    <source>
        <dbReference type="ARBA" id="ARBA00022692"/>
    </source>
</evidence>
<feature type="transmembrane region" description="Helical" evidence="14">
    <location>
        <begin position="53"/>
        <end position="77"/>
    </location>
</feature>
<dbReference type="InterPro" id="IPR005265">
    <property type="entry name" value="HemJ-like"/>
</dbReference>
<dbReference type="Proteomes" id="UP000066049">
    <property type="component" value="Chromosome"/>
</dbReference>
<evidence type="ECO:0000256" key="3">
    <source>
        <dbReference type="ARBA" id="ARBA00006501"/>
    </source>
</evidence>
<evidence type="ECO:0000256" key="10">
    <source>
        <dbReference type="ARBA" id="ARBA00023002"/>
    </source>
</evidence>
<comment type="pathway">
    <text evidence="2 14 15">Porphyrin-containing compound metabolism; protoporphyrin-IX biosynthesis; protoporphyrin-IX from protoporphyrinogen-IX: step 1/1.</text>
</comment>
<dbReference type="Proteomes" id="UP000192671">
    <property type="component" value="Unassembled WGS sequence"/>
</dbReference>
<keyword evidence="8 14" id="KW-0479">Metal-binding</keyword>
<dbReference type="PIRSF" id="PIRSF004638">
    <property type="entry name" value="UCP004638"/>
    <property type="match status" value="1"/>
</dbReference>
<dbReference type="EMBL" id="LVWL01000008">
    <property type="protein sequence ID" value="ORI09791.1"/>
    <property type="molecule type" value="Genomic_DNA"/>
</dbReference>
<dbReference type="GO" id="GO:0070818">
    <property type="term" value="F:protoporphyrinogen oxidase activity"/>
    <property type="evidence" value="ECO:0007669"/>
    <property type="project" value="UniProtKB-UniRule"/>
</dbReference>
<evidence type="ECO:0000313" key="20">
    <source>
        <dbReference type="Proteomes" id="UP000192671"/>
    </source>
</evidence>
<comment type="similarity">
    <text evidence="3 14 15">Belongs to the HemJ family.</text>
</comment>
<dbReference type="PANTHER" id="PTHR40255:SF1">
    <property type="entry name" value="PROTOPORPHYRINOGEN IX OXIDASE"/>
    <property type="match status" value="1"/>
</dbReference>
<evidence type="ECO:0000313" key="18">
    <source>
        <dbReference type="EMBL" id="QPH83712.1"/>
    </source>
</evidence>
<feature type="transmembrane region" description="Helical" evidence="14">
    <location>
        <begin position="12"/>
        <end position="32"/>
    </location>
</feature>
<evidence type="ECO:0000256" key="2">
    <source>
        <dbReference type="ARBA" id="ARBA00005073"/>
    </source>
</evidence>
<dbReference type="GeneID" id="28661818"/>
<comment type="cofactor">
    <cofactor evidence="14 15">
        <name>heme b</name>
        <dbReference type="ChEBI" id="CHEBI:60344"/>
    </cofactor>
    <text evidence="14 15">Binds 1 heme b (iron(II)-protoporphyrin IX) group per subunit.</text>
</comment>
<dbReference type="Pfam" id="PF03653">
    <property type="entry name" value="UPF0093"/>
    <property type="match status" value="1"/>
</dbReference>
<sequence>MAEYYLYLKYLHYLFFISWMAVLFYQPRLYVYHVENMDKPDFVKVVEVMEYKMYHYIGWVALIGSFFTGILILIAMPDLIKTGHIHVKILVVILMAIYHLDLGRYMKQLKEKRCNKSGIFFRAYNEVPTIAMLIIIWVMIVNPF</sequence>
<dbReference type="PATRIC" id="fig|199.248.peg.173"/>
<reference evidence="17 20" key="3">
    <citation type="journal article" date="2017" name="Gene Rep">
        <title>The ribosomal RNA operon (rrn) of Campylobacter concisus supports molecular typing to genomospecies level.</title>
        <authorList>
            <person name="Huq M."/>
            <person name="Van T.T.H."/>
            <person name="Gurtler V."/>
            <person name="Elshagmani E."/>
            <person name="Allemailem K.S."/>
            <person name="Smooker P.M."/>
            <person name="Istivan T.S."/>
        </authorList>
    </citation>
    <scope>NUCLEOTIDE SEQUENCE [LARGE SCALE GENOMIC DNA]</scope>
    <source>
        <strain evidence="17 20">RCH 26</strain>
    </source>
</reference>
<reference evidence="19" key="1">
    <citation type="submission" date="2015-08" db="EMBL/GenBank/DDBJ databases">
        <title>Comparative genomics of the Campylobacter concisus group.</title>
        <authorList>
            <person name="Miller W.G."/>
            <person name="Yee E."/>
            <person name="Chapman M.H."/>
            <person name="Huynh S."/>
            <person name="Bono J.L."/>
            <person name="On S.L.W."/>
            <person name="St Leger J."/>
            <person name="Foster G."/>
            <person name="Parker C.T."/>
        </authorList>
    </citation>
    <scope>NUCLEOTIDE SEQUENCE [LARGE SCALE GENOMIC DNA]</scope>
    <source>
        <strain evidence="19">ATCC 33237</strain>
    </source>
</reference>
<dbReference type="EC" id="1.3.99.-" evidence="14 15"/>
<gene>
    <name evidence="17" type="ORF">A3835_09510</name>
    <name evidence="16" type="ORF">CCON33237_0150</name>
    <name evidence="18" type="ORF">CVT06_00785</name>
</gene>
<dbReference type="HAMAP" id="MF_02239">
    <property type="entry name" value="HemJ"/>
    <property type="match status" value="1"/>
</dbReference>
<dbReference type="EMBL" id="CP012541">
    <property type="protein sequence ID" value="ALF46872.1"/>
    <property type="molecule type" value="Genomic_DNA"/>
</dbReference>
<protein>
    <recommendedName>
        <fullName evidence="4 14">Protoporphyrinogen IX oxidase</fullName>
        <shortName evidence="14">PPO</shortName>
        <ecNumber evidence="14 15">1.3.99.-</ecNumber>
    </recommendedName>
</protein>
<evidence type="ECO:0000256" key="11">
    <source>
        <dbReference type="ARBA" id="ARBA00023004"/>
    </source>
</evidence>
<accession>A0A0M3V203</accession>
<keyword evidence="7 14" id="KW-0812">Transmembrane</keyword>
<dbReference type="RefSeq" id="WP_054195978.1">
    <property type="nucleotide sequence ID" value="NZ_CABMKQ010000024.1"/>
</dbReference>
<reference evidence="16" key="2">
    <citation type="submission" date="2016-07" db="EMBL/GenBank/DDBJ databases">
        <title>Comparative genomics of the Campylobacter concisus group.</title>
        <authorList>
            <person name="Miller W.G."/>
            <person name="Yee E."/>
            <person name="Chapman M.H."/>
            <person name="Huynh S."/>
            <person name="Bono J.L."/>
            <person name="On S.L.W."/>
            <person name="StLeger J."/>
            <person name="Foster G."/>
            <person name="Parker C.T."/>
        </authorList>
    </citation>
    <scope>NUCLEOTIDE SEQUENCE</scope>
    <source>
        <strain evidence="16">ATCC 33237</strain>
    </source>
</reference>
<proteinExistence type="inferred from homology"/>
<feature type="transmembrane region" description="Helical" evidence="14">
    <location>
        <begin position="83"/>
        <end position="102"/>
    </location>
</feature>
<evidence type="ECO:0000313" key="17">
    <source>
        <dbReference type="EMBL" id="ORI09791.1"/>
    </source>
</evidence>
<evidence type="ECO:0000256" key="4">
    <source>
        <dbReference type="ARBA" id="ARBA00017504"/>
    </source>
</evidence>
<comment type="catalytic activity">
    <reaction evidence="13 14 15">
        <text>protoporphyrinogen IX + 3 A = protoporphyrin IX + 3 AH2</text>
        <dbReference type="Rhea" id="RHEA:62000"/>
        <dbReference type="ChEBI" id="CHEBI:13193"/>
        <dbReference type="ChEBI" id="CHEBI:17499"/>
        <dbReference type="ChEBI" id="CHEBI:57306"/>
        <dbReference type="ChEBI" id="CHEBI:57307"/>
    </reaction>
</comment>
<comment type="function">
    <text evidence="14 15">Catalyzes the oxidation of protoporphyrinogen IX to protoporphyrin IX.</text>
</comment>
<evidence type="ECO:0000256" key="15">
    <source>
        <dbReference type="PIRNR" id="PIRNR004638"/>
    </source>
</evidence>
<evidence type="ECO:0000256" key="8">
    <source>
        <dbReference type="ARBA" id="ARBA00022723"/>
    </source>
</evidence>
<comment type="subcellular location">
    <subcellularLocation>
        <location evidence="1 14">Cell membrane</location>
        <topology evidence="1 14">Multi-pass membrane protein</topology>
    </subcellularLocation>
</comment>
<organism evidence="16 19">
    <name type="scientific">Campylobacter concisus</name>
    <dbReference type="NCBI Taxonomy" id="199"/>
    <lineage>
        <taxon>Bacteria</taxon>
        <taxon>Pseudomonadati</taxon>
        <taxon>Campylobacterota</taxon>
        <taxon>Epsilonproteobacteria</taxon>
        <taxon>Campylobacterales</taxon>
        <taxon>Campylobacteraceae</taxon>
        <taxon>Campylobacter</taxon>
    </lineage>
</organism>
<feature type="transmembrane region" description="Helical" evidence="14">
    <location>
        <begin position="123"/>
        <end position="141"/>
    </location>
</feature>
<feature type="binding site" description="axial binding residue" evidence="14">
    <location>
        <position position="12"/>
    </location>
    <ligand>
        <name>heme</name>
        <dbReference type="ChEBI" id="CHEBI:30413"/>
    </ligand>
    <ligandPart>
        <name>Fe</name>
        <dbReference type="ChEBI" id="CHEBI:18248"/>
    </ligandPart>
</feature>
<evidence type="ECO:0000256" key="13">
    <source>
        <dbReference type="ARBA" id="ARBA00048390"/>
    </source>
</evidence>
<evidence type="ECO:0000256" key="1">
    <source>
        <dbReference type="ARBA" id="ARBA00004651"/>
    </source>
</evidence>